<keyword evidence="2" id="KW-0812">Transmembrane</keyword>
<evidence type="ECO:0000256" key="1">
    <source>
        <dbReference type="ARBA" id="ARBA00010199"/>
    </source>
</evidence>
<evidence type="ECO:0000313" key="4">
    <source>
        <dbReference type="Proteomes" id="UP001396334"/>
    </source>
</evidence>
<keyword evidence="2" id="KW-1133">Transmembrane helix</keyword>
<dbReference type="Pfam" id="PF01554">
    <property type="entry name" value="MatE"/>
    <property type="match status" value="1"/>
</dbReference>
<dbReference type="Proteomes" id="UP001396334">
    <property type="component" value="Unassembled WGS sequence"/>
</dbReference>
<evidence type="ECO:0000313" key="3">
    <source>
        <dbReference type="EMBL" id="KAK9031623.1"/>
    </source>
</evidence>
<accession>A0ABR2T298</accession>
<protein>
    <submittedName>
        <fullName evidence="3">Uncharacterized protein</fullName>
    </submittedName>
</protein>
<gene>
    <name evidence="3" type="ORF">V6N11_055918</name>
</gene>
<comment type="caution">
    <text evidence="3">The sequence shown here is derived from an EMBL/GenBank/DDBJ whole genome shotgun (WGS) entry which is preliminary data.</text>
</comment>
<comment type="similarity">
    <text evidence="1">Belongs to the multi antimicrobial extrusion (MATE) (TC 2.A.66.1) family.</text>
</comment>
<evidence type="ECO:0000256" key="2">
    <source>
        <dbReference type="SAM" id="Phobius"/>
    </source>
</evidence>
<feature type="transmembrane region" description="Helical" evidence="2">
    <location>
        <begin position="52"/>
        <end position="68"/>
    </location>
</feature>
<name>A0ABR2T298_9ROSI</name>
<keyword evidence="4" id="KW-1185">Reference proteome</keyword>
<reference evidence="3 4" key="1">
    <citation type="journal article" date="2024" name="G3 (Bethesda)">
        <title>Genome assembly of Hibiscus sabdariffa L. provides insights into metabolisms of medicinal natural products.</title>
        <authorList>
            <person name="Kim T."/>
        </authorList>
    </citation>
    <scope>NUCLEOTIDE SEQUENCE [LARGE SCALE GENOMIC DNA]</scope>
    <source>
        <strain evidence="3">TK-2024</strain>
        <tissue evidence="3">Old leaves</tissue>
    </source>
</reference>
<proteinExistence type="inferred from homology"/>
<dbReference type="EMBL" id="JBBPBN010000009">
    <property type="protein sequence ID" value="KAK9031623.1"/>
    <property type="molecule type" value="Genomic_DNA"/>
</dbReference>
<keyword evidence="2" id="KW-0472">Membrane</keyword>
<sequence length="97" mass="10570">MATLQSIAAQTQKSFEGLLYFHLIPLPNFIEDPEKHHKLHPSISDIITEAKSLFNLAFPIALTALLLYSRSIISMLFLGHLGDAQLAAGSLASHGLC</sequence>
<organism evidence="3 4">
    <name type="scientific">Hibiscus sabdariffa</name>
    <name type="common">roselle</name>
    <dbReference type="NCBI Taxonomy" id="183260"/>
    <lineage>
        <taxon>Eukaryota</taxon>
        <taxon>Viridiplantae</taxon>
        <taxon>Streptophyta</taxon>
        <taxon>Embryophyta</taxon>
        <taxon>Tracheophyta</taxon>
        <taxon>Spermatophyta</taxon>
        <taxon>Magnoliopsida</taxon>
        <taxon>eudicotyledons</taxon>
        <taxon>Gunneridae</taxon>
        <taxon>Pentapetalae</taxon>
        <taxon>rosids</taxon>
        <taxon>malvids</taxon>
        <taxon>Malvales</taxon>
        <taxon>Malvaceae</taxon>
        <taxon>Malvoideae</taxon>
        <taxon>Hibiscus</taxon>
    </lineage>
</organism>
<dbReference type="InterPro" id="IPR002528">
    <property type="entry name" value="MATE_fam"/>
</dbReference>